<evidence type="ECO:0000313" key="8">
    <source>
        <dbReference type="EMBL" id="PVU96246.1"/>
    </source>
</evidence>
<dbReference type="InterPro" id="IPR008334">
    <property type="entry name" value="5'-Nucleotdase_C"/>
</dbReference>
<dbReference type="PANTHER" id="PTHR11575:SF24">
    <property type="entry name" value="5'-NUCLEOTIDASE"/>
    <property type="match status" value="1"/>
</dbReference>
<dbReference type="Pfam" id="PF00149">
    <property type="entry name" value="Metallophos"/>
    <property type="match status" value="1"/>
</dbReference>
<keyword evidence="3" id="KW-0547">Nucleotide-binding</keyword>
<evidence type="ECO:0000313" key="9">
    <source>
        <dbReference type="Proteomes" id="UP000245383"/>
    </source>
</evidence>
<dbReference type="InterPro" id="IPR036907">
    <property type="entry name" value="5'-Nucleotdase_C_sf"/>
</dbReference>
<proteinExistence type="inferred from homology"/>
<dbReference type="GO" id="GO:0016788">
    <property type="term" value="F:hydrolase activity, acting on ester bonds"/>
    <property type="evidence" value="ECO:0007669"/>
    <property type="project" value="InterPro"/>
</dbReference>
<reference evidence="8 9" key="1">
    <citation type="journal article" date="2018" name="MBio">
        <title>Comparative Genomics Reveals the Core Gene Toolbox for the Fungus-Insect Symbiosis.</title>
        <authorList>
            <person name="Wang Y."/>
            <person name="Stata M."/>
            <person name="Wang W."/>
            <person name="Stajich J.E."/>
            <person name="White M.M."/>
            <person name="Moncalvo J.M."/>
        </authorList>
    </citation>
    <scope>NUCLEOTIDE SEQUENCE [LARGE SCALE GENOMIC DNA]</scope>
    <source>
        <strain evidence="8 9">SWE-8-4</strain>
    </source>
</reference>
<feature type="domain" description="Calcineurin-like phosphoesterase" evidence="6">
    <location>
        <begin position="176"/>
        <end position="394"/>
    </location>
</feature>
<dbReference type="GO" id="GO:0009166">
    <property type="term" value="P:nucleotide catabolic process"/>
    <property type="evidence" value="ECO:0007669"/>
    <property type="project" value="InterPro"/>
</dbReference>
<dbReference type="Gene3D" id="3.60.21.10">
    <property type="match status" value="1"/>
</dbReference>
<evidence type="ECO:0000256" key="1">
    <source>
        <dbReference type="ARBA" id="ARBA00006654"/>
    </source>
</evidence>
<evidence type="ECO:0000256" key="4">
    <source>
        <dbReference type="SAM" id="MobiDB-lite"/>
    </source>
</evidence>
<dbReference type="EMBL" id="MBFR01000037">
    <property type="protein sequence ID" value="PVU96246.1"/>
    <property type="molecule type" value="Genomic_DNA"/>
</dbReference>
<gene>
    <name evidence="8" type="ORF">BB561_001303</name>
</gene>
<dbReference type="GO" id="GO:0046872">
    <property type="term" value="F:metal ion binding"/>
    <property type="evidence" value="ECO:0007669"/>
    <property type="project" value="InterPro"/>
</dbReference>
<dbReference type="Pfam" id="PF02872">
    <property type="entry name" value="5_nucleotid_C"/>
    <property type="match status" value="1"/>
</dbReference>
<evidence type="ECO:0000256" key="3">
    <source>
        <dbReference type="RuleBase" id="RU362119"/>
    </source>
</evidence>
<protein>
    <recommendedName>
        <fullName evidence="10">5'-Nucleotidase C-terminal domain-containing protein</fullName>
    </recommendedName>
</protein>
<dbReference type="Proteomes" id="UP000245383">
    <property type="component" value="Unassembled WGS sequence"/>
</dbReference>
<feature type="transmembrane region" description="Helical" evidence="5">
    <location>
        <begin position="118"/>
        <end position="137"/>
    </location>
</feature>
<evidence type="ECO:0000259" key="7">
    <source>
        <dbReference type="Pfam" id="PF02872"/>
    </source>
</evidence>
<evidence type="ECO:0000259" key="6">
    <source>
        <dbReference type="Pfam" id="PF00149"/>
    </source>
</evidence>
<sequence>MNSKNPNSSDIYLRSNSSSPEDLGQNLNTDNSFEYTPDLTQPNYNAPYKTNIHSDQTLLPLNYSDANSFEEADFIGQEYEQNGHYHRSFSFHHFRLDESELYKNLKAKKFSFKPKSGFKFLTACAMLILLLVLYSYYNNSASIDSNSKNQIGKTTLQIYTNSRLKELTLPKNHTFLRIIHTNDIHSKLDMFSDASLGDSCIISDIKNTTECVGGLSRAKSIIDNLRNGLVDLNDNFGSILLDAGDQLQGSYYYNYFKGETTSKTLGNHEFDEGPSYLSKYLNETGIPVVSSNMYIEKSKEKLLYDLVKPYTIIKKHNIGIIGLTTEETKWSSSAGPNINFFDPILSVNQAIQDLKSQGINKIILLSHMGYNKDKDLAAKINSGVSVVVGGHSHSFLYSGKDKSQIGDNEIEGKYPTIVNNKNWTTLIVQAKSWGEYVGVLDLVFDHEGQIVSNYTIGSPIRVTEKFKEDTEVANIIDIYRKKITNDLNVVVGSSIEDITLSNKLMKYPYNNPELLKTESPMGNLIASSIMNAFKDNNHNKTLDFAVVSSGMIKYGLESGKISKKKLITAIPYNNTVSYREIKGLSLVNVLNGVLSGQRDGNIVKSFVYFDGLRFNWTKQEQSEPQSVLKLDKVYIKNHSKLASNSVTKKSQKVDISGWSPIQMNKIYRFSTIEFLAEGGDNVFLEKDLIDIDEDLEDALESNSTVSLFDDNSLGVYSILSDYIKSYSPISIIEDGRCGSIPLF</sequence>
<dbReference type="InterPro" id="IPR004843">
    <property type="entry name" value="Calcineurin-like_PHP"/>
</dbReference>
<dbReference type="PROSITE" id="PS00785">
    <property type="entry name" value="5_NUCLEOTIDASE_1"/>
    <property type="match status" value="1"/>
</dbReference>
<dbReference type="InterPro" id="IPR006146">
    <property type="entry name" value="5'-Nucleotdase_CS"/>
</dbReference>
<comment type="similarity">
    <text evidence="1 3">Belongs to the 5'-nucleotidase family.</text>
</comment>
<evidence type="ECO:0000256" key="5">
    <source>
        <dbReference type="SAM" id="Phobius"/>
    </source>
</evidence>
<dbReference type="PRINTS" id="PR01607">
    <property type="entry name" value="APYRASEFAMLY"/>
</dbReference>
<feature type="region of interest" description="Disordered" evidence="4">
    <location>
        <begin position="1"/>
        <end position="36"/>
    </location>
</feature>
<dbReference type="AlphaFoldDB" id="A0A2T9YVD7"/>
<comment type="caution">
    <text evidence="8">The sequence shown here is derived from an EMBL/GenBank/DDBJ whole genome shotgun (WGS) entry which is preliminary data.</text>
</comment>
<organism evidence="8 9">
    <name type="scientific">Smittium simulii</name>
    <dbReference type="NCBI Taxonomy" id="133385"/>
    <lineage>
        <taxon>Eukaryota</taxon>
        <taxon>Fungi</taxon>
        <taxon>Fungi incertae sedis</taxon>
        <taxon>Zoopagomycota</taxon>
        <taxon>Kickxellomycotina</taxon>
        <taxon>Harpellomycetes</taxon>
        <taxon>Harpellales</taxon>
        <taxon>Legeriomycetaceae</taxon>
        <taxon>Smittium</taxon>
    </lineage>
</organism>
<dbReference type="SUPFAM" id="SSF55816">
    <property type="entry name" value="5'-nucleotidase (syn. UDP-sugar hydrolase), C-terminal domain"/>
    <property type="match status" value="1"/>
</dbReference>
<dbReference type="STRING" id="133385.A0A2T9YVD7"/>
<dbReference type="Gene3D" id="3.90.780.10">
    <property type="entry name" value="5'-Nucleotidase, C-terminal domain"/>
    <property type="match status" value="1"/>
</dbReference>
<dbReference type="GO" id="GO:0000166">
    <property type="term" value="F:nucleotide binding"/>
    <property type="evidence" value="ECO:0007669"/>
    <property type="project" value="UniProtKB-KW"/>
</dbReference>
<keyword evidence="5" id="KW-0472">Membrane</keyword>
<accession>A0A2T9YVD7</accession>
<keyword evidence="2" id="KW-0732">Signal</keyword>
<keyword evidence="3" id="KW-0378">Hydrolase</keyword>
<dbReference type="InterPro" id="IPR029052">
    <property type="entry name" value="Metallo-depent_PP-like"/>
</dbReference>
<keyword evidence="9" id="KW-1185">Reference proteome</keyword>
<evidence type="ECO:0008006" key="10">
    <source>
        <dbReference type="Google" id="ProtNLM"/>
    </source>
</evidence>
<evidence type="ECO:0000256" key="2">
    <source>
        <dbReference type="ARBA" id="ARBA00022729"/>
    </source>
</evidence>
<keyword evidence="5" id="KW-1133">Transmembrane helix</keyword>
<name>A0A2T9YVD7_9FUNG</name>
<dbReference type="PANTHER" id="PTHR11575">
    <property type="entry name" value="5'-NUCLEOTIDASE-RELATED"/>
    <property type="match status" value="1"/>
</dbReference>
<keyword evidence="5" id="KW-0812">Transmembrane</keyword>
<dbReference type="OrthoDB" id="10252235at2759"/>
<dbReference type="SUPFAM" id="SSF56300">
    <property type="entry name" value="Metallo-dependent phosphatases"/>
    <property type="match status" value="1"/>
</dbReference>
<feature type="domain" description="5'-Nucleotidase C-terminal" evidence="7">
    <location>
        <begin position="516"/>
        <end position="682"/>
    </location>
</feature>
<dbReference type="InterPro" id="IPR006179">
    <property type="entry name" value="5_nucleotidase/apyrase"/>
</dbReference>